<dbReference type="InterPro" id="IPR039277">
    <property type="entry name" value="VOZ1/VOZ2"/>
</dbReference>
<name>A0A7J7NMJ1_9MAGN</name>
<dbReference type="GO" id="GO:0045893">
    <property type="term" value="P:positive regulation of DNA-templated transcription"/>
    <property type="evidence" value="ECO:0007669"/>
    <property type="project" value="TreeGrafter"/>
</dbReference>
<dbReference type="AlphaFoldDB" id="A0A7J7NMJ1"/>
<dbReference type="GO" id="GO:0048578">
    <property type="term" value="P:positive regulation of long-day photoperiodism, flowering"/>
    <property type="evidence" value="ECO:0007669"/>
    <property type="project" value="InterPro"/>
</dbReference>
<proteinExistence type="predicted"/>
<dbReference type="Proteomes" id="UP000541444">
    <property type="component" value="Unassembled WGS sequence"/>
</dbReference>
<dbReference type="EMBL" id="JACGCM010000696">
    <property type="protein sequence ID" value="KAF6168409.1"/>
    <property type="molecule type" value="Genomic_DNA"/>
</dbReference>
<evidence type="ECO:0000313" key="1">
    <source>
        <dbReference type="EMBL" id="KAF6168409.1"/>
    </source>
</evidence>
<dbReference type="OrthoDB" id="1848362at2759"/>
<evidence type="ECO:0000313" key="2">
    <source>
        <dbReference type="Proteomes" id="UP000541444"/>
    </source>
</evidence>
<organism evidence="1 2">
    <name type="scientific">Kingdonia uniflora</name>
    <dbReference type="NCBI Taxonomy" id="39325"/>
    <lineage>
        <taxon>Eukaryota</taxon>
        <taxon>Viridiplantae</taxon>
        <taxon>Streptophyta</taxon>
        <taxon>Embryophyta</taxon>
        <taxon>Tracheophyta</taxon>
        <taxon>Spermatophyta</taxon>
        <taxon>Magnoliopsida</taxon>
        <taxon>Ranunculales</taxon>
        <taxon>Circaeasteraceae</taxon>
        <taxon>Kingdonia</taxon>
    </lineage>
</organism>
<gene>
    <name evidence="1" type="ORF">GIB67_004961</name>
</gene>
<keyword evidence="2" id="KW-1185">Reference proteome</keyword>
<dbReference type="PANTHER" id="PTHR33873">
    <property type="entry name" value="TRANSCRIPTION FACTOR VOZ1"/>
    <property type="match status" value="1"/>
</dbReference>
<dbReference type="GO" id="GO:0043565">
    <property type="term" value="F:sequence-specific DNA binding"/>
    <property type="evidence" value="ECO:0007669"/>
    <property type="project" value="TreeGrafter"/>
</dbReference>
<sequence>MAEFGGLKRSYYVDPQPRPNYEWHLFEYKIHNCDAFALYRLKFKNIERKKSPKVKVTNDPISDLKKQMGRLTAVPIVNKRSVKGRTKAIPKGRAGVNTYSAPNVVASFNMNFFLIGESYINNQKGLQKRYRRPVEISATIEARNQLKKNGTQSSIVSKEVTTKVNPKRILESTPLQDNSDQEILSSILKKRSKKRISKAQNEIQMTTSIKDIRAGVSEDVVQSPEEDAGLSDKNIMLDLSDKDGNAKDDQVTSTSIGKQVDELLINNADQNPYQQIRDELEDSGNEFEPIAPKIMVQSRKSKMVIDF</sequence>
<dbReference type="GO" id="GO:0005634">
    <property type="term" value="C:nucleus"/>
    <property type="evidence" value="ECO:0007669"/>
    <property type="project" value="TreeGrafter"/>
</dbReference>
<protein>
    <submittedName>
        <fullName evidence="1">Uncharacterized protein</fullName>
    </submittedName>
</protein>
<accession>A0A7J7NMJ1</accession>
<reference evidence="1 2" key="1">
    <citation type="journal article" date="2020" name="IScience">
        <title>Genome Sequencing of the Endangered Kingdonia uniflora (Circaeasteraceae, Ranunculales) Reveals Potential Mechanisms of Evolutionary Specialization.</title>
        <authorList>
            <person name="Sun Y."/>
            <person name="Deng T."/>
            <person name="Zhang A."/>
            <person name="Moore M.J."/>
            <person name="Landis J.B."/>
            <person name="Lin N."/>
            <person name="Zhang H."/>
            <person name="Zhang X."/>
            <person name="Huang J."/>
            <person name="Zhang X."/>
            <person name="Sun H."/>
            <person name="Wang H."/>
        </authorList>
    </citation>
    <scope>NUCLEOTIDE SEQUENCE [LARGE SCALE GENOMIC DNA]</scope>
    <source>
        <strain evidence="1">TB1705</strain>
        <tissue evidence="1">Leaf</tissue>
    </source>
</reference>
<dbReference type="PANTHER" id="PTHR33873:SF15">
    <property type="entry name" value="TRANSCRIPTION FACTOR VOZ2"/>
    <property type="match status" value="1"/>
</dbReference>
<comment type="caution">
    <text evidence="1">The sequence shown here is derived from an EMBL/GenBank/DDBJ whole genome shotgun (WGS) entry which is preliminary data.</text>
</comment>